<feature type="compositionally biased region" description="Polar residues" evidence="5">
    <location>
        <begin position="60"/>
        <end position="69"/>
    </location>
</feature>
<evidence type="ECO:0000259" key="7">
    <source>
        <dbReference type="PROSITE" id="PS50174"/>
    </source>
</evidence>
<feature type="compositionally biased region" description="Polar residues" evidence="5">
    <location>
        <begin position="26"/>
        <end position="37"/>
    </location>
</feature>
<keyword evidence="9" id="KW-1185">Reference proteome</keyword>
<keyword evidence="4" id="KW-0862">Zinc</keyword>
<dbReference type="STRING" id="86630.A0A367JSH6"/>
<keyword evidence="2" id="KW-0694">RNA-binding</keyword>
<dbReference type="Proteomes" id="UP000252139">
    <property type="component" value="Unassembled WGS sequence"/>
</dbReference>
<dbReference type="InterPro" id="IPR013087">
    <property type="entry name" value="Znf_C2H2_type"/>
</dbReference>
<evidence type="ECO:0000256" key="1">
    <source>
        <dbReference type="ARBA" id="ARBA00004123"/>
    </source>
</evidence>
<keyword evidence="4" id="KW-0863">Zinc-finger</keyword>
<dbReference type="Pfam" id="PF01585">
    <property type="entry name" value="G-patch"/>
    <property type="match status" value="1"/>
</dbReference>
<dbReference type="GO" id="GO:0000398">
    <property type="term" value="P:mRNA splicing, via spliceosome"/>
    <property type="evidence" value="ECO:0007669"/>
    <property type="project" value="TreeGrafter"/>
</dbReference>
<evidence type="ECO:0000313" key="8">
    <source>
        <dbReference type="EMBL" id="RCH92903.1"/>
    </source>
</evidence>
<dbReference type="GO" id="GO:0008270">
    <property type="term" value="F:zinc ion binding"/>
    <property type="evidence" value="ECO:0007669"/>
    <property type="project" value="UniProtKB-KW"/>
</dbReference>
<evidence type="ECO:0000256" key="3">
    <source>
        <dbReference type="ARBA" id="ARBA00023242"/>
    </source>
</evidence>
<dbReference type="PANTHER" id="PTHR13948:SF3">
    <property type="entry name" value="FI21118P1"/>
    <property type="match status" value="1"/>
</dbReference>
<dbReference type="Gene3D" id="3.30.160.60">
    <property type="entry name" value="Classic Zinc Finger"/>
    <property type="match status" value="1"/>
</dbReference>
<protein>
    <recommendedName>
        <fullName evidence="10">G-patch domain-containing protein</fullName>
    </recommendedName>
</protein>
<gene>
    <name evidence="8" type="ORF">CU097_009954</name>
</gene>
<dbReference type="GO" id="GO:0003723">
    <property type="term" value="F:RNA binding"/>
    <property type="evidence" value="ECO:0007669"/>
    <property type="project" value="UniProtKB-KW"/>
</dbReference>
<keyword evidence="3" id="KW-0539">Nucleus</keyword>
<reference evidence="8 9" key="1">
    <citation type="journal article" date="2018" name="G3 (Bethesda)">
        <title>Phylogenetic and Phylogenomic Definition of Rhizopus Species.</title>
        <authorList>
            <person name="Gryganskyi A.P."/>
            <person name="Golan J."/>
            <person name="Dolatabadi S."/>
            <person name="Mondo S."/>
            <person name="Robb S."/>
            <person name="Idnurm A."/>
            <person name="Muszewska A."/>
            <person name="Steczkiewicz K."/>
            <person name="Masonjones S."/>
            <person name="Liao H.L."/>
            <person name="Gajdeczka M.T."/>
            <person name="Anike F."/>
            <person name="Vuek A."/>
            <person name="Anishchenko I.M."/>
            <person name="Voigt K."/>
            <person name="de Hoog G.S."/>
            <person name="Smith M.E."/>
            <person name="Heitman J."/>
            <person name="Vilgalys R."/>
            <person name="Stajich J.E."/>
        </authorList>
    </citation>
    <scope>NUCLEOTIDE SEQUENCE [LARGE SCALE GENOMIC DNA]</scope>
    <source>
        <strain evidence="8 9">CBS 357.93</strain>
    </source>
</reference>
<dbReference type="PANTHER" id="PTHR13948">
    <property type="entry name" value="RNA-BINDING PROTEIN"/>
    <property type="match status" value="1"/>
</dbReference>
<feature type="domain" description="G-patch" evidence="7">
    <location>
        <begin position="219"/>
        <end position="265"/>
    </location>
</feature>
<feature type="compositionally biased region" description="Low complexity" evidence="5">
    <location>
        <begin position="1"/>
        <end position="14"/>
    </location>
</feature>
<feature type="region of interest" description="Disordered" evidence="5">
    <location>
        <begin position="176"/>
        <end position="202"/>
    </location>
</feature>
<evidence type="ECO:0000313" key="9">
    <source>
        <dbReference type="Proteomes" id="UP000252139"/>
    </source>
</evidence>
<keyword evidence="4" id="KW-0479">Metal-binding</keyword>
<proteinExistence type="predicted"/>
<organism evidence="8 9">
    <name type="scientific">Rhizopus azygosporus</name>
    <name type="common">Rhizopus microsporus var. azygosporus</name>
    <dbReference type="NCBI Taxonomy" id="86630"/>
    <lineage>
        <taxon>Eukaryota</taxon>
        <taxon>Fungi</taxon>
        <taxon>Fungi incertae sedis</taxon>
        <taxon>Mucoromycota</taxon>
        <taxon>Mucoromycotina</taxon>
        <taxon>Mucoromycetes</taxon>
        <taxon>Mucorales</taxon>
        <taxon>Mucorineae</taxon>
        <taxon>Rhizopodaceae</taxon>
        <taxon>Rhizopus</taxon>
    </lineage>
</organism>
<evidence type="ECO:0000256" key="2">
    <source>
        <dbReference type="ARBA" id="ARBA00022884"/>
    </source>
</evidence>
<comment type="subcellular location">
    <subcellularLocation>
        <location evidence="1">Nucleus</location>
    </subcellularLocation>
</comment>
<feature type="domain" description="C2H2-type" evidence="6">
    <location>
        <begin position="106"/>
        <end position="136"/>
    </location>
</feature>
<dbReference type="SMART" id="SM00443">
    <property type="entry name" value="G_patch"/>
    <property type="match status" value="1"/>
</dbReference>
<evidence type="ECO:0008006" key="10">
    <source>
        <dbReference type="Google" id="ProtNLM"/>
    </source>
</evidence>
<dbReference type="AlphaFoldDB" id="A0A367JSH6"/>
<sequence>MFDQQQQPQQQQKKPNFKFVIHSKIESTTNATSSNNEQDNKPIEIKKEITLEQPKRKRPATTTTDNTSVKKIHTQLERWNKKHLELKEEKEQEEQARIHYADLSSLTCILCQRKFKSKSDLERHQQLSELHKNNLNDPVAVNKAKLKLSFLKDDVDEQQQEENPLKTKYRNRAAERRQAYGQPEKPILSPPSPPRHMHPPRGISISHVLQASMDKPISEDNKGAQMLLNMGWRKGEGLGKNRSGIVDPVKAQQYGQGSGIVGRKHILGEEHEAAVVNFIDVNFSATVVEVIEHLLKRFHDLKVSRSTVYSFTKSESKIEEQHD</sequence>
<evidence type="ECO:0000256" key="4">
    <source>
        <dbReference type="PROSITE-ProRule" id="PRU00042"/>
    </source>
</evidence>
<dbReference type="Pfam" id="PF23217">
    <property type="entry name" value="DUF7066"/>
    <property type="match status" value="1"/>
</dbReference>
<name>A0A367JSH6_RHIAZ</name>
<feature type="compositionally biased region" description="Basic and acidic residues" evidence="5">
    <location>
        <begin position="38"/>
        <end position="54"/>
    </location>
</feature>
<dbReference type="PROSITE" id="PS50174">
    <property type="entry name" value="G_PATCH"/>
    <property type="match status" value="1"/>
</dbReference>
<dbReference type="InterPro" id="IPR000467">
    <property type="entry name" value="G_patch_dom"/>
</dbReference>
<dbReference type="InterPro" id="IPR055494">
    <property type="entry name" value="DUF7066"/>
</dbReference>
<feature type="region of interest" description="Disordered" evidence="5">
    <location>
        <begin position="1"/>
        <end position="70"/>
    </location>
</feature>
<evidence type="ECO:0000259" key="6">
    <source>
        <dbReference type="PROSITE" id="PS50157"/>
    </source>
</evidence>
<dbReference type="GO" id="GO:0005634">
    <property type="term" value="C:nucleus"/>
    <property type="evidence" value="ECO:0007669"/>
    <property type="project" value="UniProtKB-SubCell"/>
</dbReference>
<comment type="caution">
    <text evidence="8">The sequence shown here is derived from an EMBL/GenBank/DDBJ whole genome shotgun (WGS) entry which is preliminary data.</text>
</comment>
<dbReference type="PROSITE" id="PS50157">
    <property type="entry name" value="ZINC_FINGER_C2H2_2"/>
    <property type="match status" value="1"/>
</dbReference>
<dbReference type="EMBL" id="PJQL01000765">
    <property type="protein sequence ID" value="RCH92903.1"/>
    <property type="molecule type" value="Genomic_DNA"/>
</dbReference>
<evidence type="ECO:0000256" key="5">
    <source>
        <dbReference type="SAM" id="MobiDB-lite"/>
    </source>
</evidence>
<accession>A0A367JSH6</accession>
<dbReference type="OrthoDB" id="4822at2759"/>